<dbReference type="InterPro" id="IPR027417">
    <property type="entry name" value="P-loop_NTPase"/>
</dbReference>
<dbReference type="Gene3D" id="3.40.50.300">
    <property type="entry name" value="P-loop containing nucleotide triphosphate hydrolases"/>
    <property type="match status" value="1"/>
</dbReference>
<feature type="compositionally biased region" description="Polar residues" evidence="11">
    <location>
        <begin position="618"/>
        <end position="637"/>
    </location>
</feature>
<reference evidence="12" key="2">
    <citation type="submission" date="2023-02" db="EMBL/GenBank/DDBJ databases">
        <authorList>
            <consortium name="DOE Joint Genome Institute"/>
            <person name="Mondo S.J."/>
            <person name="Chang Y."/>
            <person name="Wang Y."/>
            <person name="Ahrendt S."/>
            <person name="Andreopoulos W."/>
            <person name="Barry K."/>
            <person name="Beard J."/>
            <person name="Benny G.L."/>
            <person name="Blankenship S."/>
            <person name="Bonito G."/>
            <person name="Cuomo C."/>
            <person name="Desiro A."/>
            <person name="Gervers K.A."/>
            <person name="Hundley H."/>
            <person name="Kuo A."/>
            <person name="LaButti K."/>
            <person name="Lang B.F."/>
            <person name="Lipzen A."/>
            <person name="O'Donnell K."/>
            <person name="Pangilinan J."/>
            <person name="Reynolds N."/>
            <person name="Sandor L."/>
            <person name="Smith M.W."/>
            <person name="Tsang A."/>
            <person name="Grigoriev I.V."/>
            <person name="Stajich J.E."/>
            <person name="Spatafora J.W."/>
        </authorList>
    </citation>
    <scope>NUCLEOTIDE SEQUENCE</scope>
    <source>
        <strain evidence="12">RSA 2281</strain>
    </source>
</reference>
<evidence type="ECO:0000256" key="3">
    <source>
        <dbReference type="ARBA" id="ARBA00022448"/>
    </source>
</evidence>
<evidence type="ECO:0000256" key="7">
    <source>
        <dbReference type="ARBA" id="ARBA00022840"/>
    </source>
</evidence>
<feature type="region of interest" description="Disordered" evidence="11">
    <location>
        <begin position="436"/>
        <end position="456"/>
    </location>
</feature>
<evidence type="ECO:0000256" key="4">
    <source>
        <dbReference type="ARBA" id="ARBA00022490"/>
    </source>
</evidence>
<dbReference type="InterPro" id="IPR022780">
    <property type="entry name" value="Dynein_light_int_chain"/>
</dbReference>
<sequence length="637" mass="70794">MTENNNIIWSAILKTASSSKRIRTKNVLILGDACSGKSTLAHYLKHQPTTKIKTNHSNTNKSNNPHHQNENKNDKQHPPEQVEEEQASFIRTVASGGYIKSVKQDLDAETTKMLGVGYTSALVHDQNDEAILRLGIYQLGHEQLLSLLDPVLTDDNLFGIIVLDWTKPWTFLESLQRWMTVLKRWSTQVIHNESKVRVKEYIQQEYNSSSNDKNKSDMHDVFTINLGIPIVVVCCKSDAQKMLEEKYGYDEAQLDYIQQTLRCICMKYGAGLFYTSTFYPSTFDTLRTYIAYRSEEQDPSTTITTDNNDKMTMRIPTIQPHYVESSCVTIPAGWDTWEKIKLLEENYQCQEMDKAWEEVYDGKEGGVIKTMALSIYHEAVSEPTLENSDQVLQPSVTSEDEQILYARFFNSSNVIRPPPPPPLSTTFLRELAHREATMPTTSPKENGYTSSSLSSPRRIEIPSVVGGSTTATITTPPAVSVYTTATATSNSSNSVHVNSISYASSNHVTMNNNNHTTALMTYASSTSSTTLPGNHHHLINDIGTTHSNNSTTIPPPSPPSSEILSQFFQKLLYKNMESTTIGATTASMTNHSHSSTTSTIGVGNSNGGGNDRSSRSSATTVNTNNMHNRPPCVNSTT</sequence>
<feature type="compositionally biased region" description="Polar residues" evidence="11">
    <location>
        <begin position="438"/>
        <end position="455"/>
    </location>
</feature>
<keyword evidence="8" id="KW-0243">Dynein</keyword>
<dbReference type="GO" id="GO:0005874">
    <property type="term" value="C:microtubule"/>
    <property type="evidence" value="ECO:0007669"/>
    <property type="project" value="UniProtKB-KW"/>
</dbReference>
<evidence type="ECO:0000313" key="12">
    <source>
        <dbReference type="EMBL" id="KAI9269103.1"/>
    </source>
</evidence>
<dbReference type="GO" id="GO:0005524">
    <property type="term" value="F:ATP binding"/>
    <property type="evidence" value="ECO:0007669"/>
    <property type="project" value="UniProtKB-KW"/>
</dbReference>
<evidence type="ECO:0000313" key="13">
    <source>
        <dbReference type="Proteomes" id="UP001209540"/>
    </source>
</evidence>
<keyword evidence="5" id="KW-0493">Microtubule</keyword>
<dbReference type="GO" id="GO:0005868">
    <property type="term" value="C:cytoplasmic dynein complex"/>
    <property type="evidence" value="ECO:0007669"/>
    <property type="project" value="InterPro"/>
</dbReference>
<feature type="compositionally biased region" description="Low complexity" evidence="11">
    <location>
        <begin position="49"/>
        <end position="66"/>
    </location>
</feature>
<keyword evidence="3" id="KW-0813">Transport</keyword>
<evidence type="ECO:0000256" key="9">
    <source>
        <dbReference type="ARBA" id="ARBA00023175"/>
    </source>
</evidence>
<keyword evidence="13" id="KW-1185">Reference proteome</keyword>
<name>A0AAD5PGF0_9FUNG</name>
<dbReference type="AlphaFoldDB" id="A0AAD5PGF0"/>
<dbReference type="Proteomes" id="UP001209540">
    <property type="component" value="Unassembled WGS sequence"/>
</dbReference>
<evidence type="ECO:0000256" key="1">
    <source>
        <dbReference type="ARBA" id="ARBA00004245"/>
    </source>
</evidence>
<dbReference type="GO" id="GO:0045504">
    <property type="term" value="F:dynein heavy chain binding"/>
    <property type="evidence" value="ECO:0007669"/>
    <property type="project" value="TreeGrafter"/>
</dbReference>
<feature type="region of interest" description="Disordered" evidence="11">
    <location>
        <begin position="586"/>
        <end position="637"/>
    </location>
</feature>
<evidence type="ECO:0000256" key="2">
    <source>
        <dbReference type="ARBA" id="ARBA00006831"/>
    </source>
</evidence>
<gene>
    <name evidence="12" type="ORF">BDA99DRAFT_597074</name>
</gene>
<dbReference type="SUPFAM" id="SSF52540">
    <property type="entry name" value="P-loop containing nucleoside triphosphate hydrolases"/>
    <property type="match status" value="1"/>
</dbReference>
<reference evidence="12" key="1">
    <citation type="journal article" date="2022" name="IScience">
        <title>Evolution of zygomycete secretomes and the origins of terrestrial fungal ecologies.</title>
        <authorList>
            <person name="Chang Y."/>
            <person name="Wang Y."/>
            <person name="Mondo S."/>
            <person name="Ahrendt S."/>
            <person name="Andreopoulos W."/>
            <person name="Barry K."/>
            <person name="Beard J."/>
            <person name="Benny G.L."/>
            <person name="Blankenship S."/>
            <person name="Bonito G."/>
            <person name="Cuomo C."/>
            <person name="Desiro A."/>
            <person name="Gervers K.A."/>
            <person name="Hundley H."/>
            <person name="Kuo A."/>
            <person name="LaButti K."/>
            <person name="Lang B.F."/>
            <person name="Lipzen A."/>
            <person name="O'Donnell K."/>
            <person name="Pangilinan J."/>
            <person name="Reynolds N."/>
            <person name="Sandor L."/>
            <person name="Smith M.E."/>
            <person name="Tsang A."/>
            <person name="Grigoriev I.V."/>
            <person name="Stajich J.E."/>
            <person name="Spatafora J.W."/>
        </authorList>
    </citation>
    <scope>NUCLEOTIDE SEQUENCE</scope>
    <source>
        <strain evidence="12">RSA 2281</strain>
    </source>
</reference>
<keyword evidence="10" id="KW-0206">Cytoskeleton</keyword>
<dbReference type="PANTHER" id="PTHR12688">
    <property type="entry name" value="DYNEIN LIGHT INTERMEDIATE CHAIN"/>
    <property type="match status" value="1"/>
</dbReference>
<protein>
    <submittedName>
        <fullName evidence="12">Dynein light intermediate chain-domain-containing protein</fullName>
    </submittedName>
</protein>
<feature type="region of interest" description="Disordered" evidence="11">
    <location>
        <begin position="48"/>
        <end position="85"/>
    </location>
</feature>
<evidence type="ECO:0000256" key="8">
    <source>
        <dbReference type="ARBA" id="ARBA00023017"/>
    </source>
</evidence>
<comment type="subcellular location">
    <subcellularLocation>
        <location evidence="1">Cytoplasm</location>
        <location evidence="1">Cytoskeleton</location>
    </subcellularLocation>
</comment>
<keyword evidence="4" id="KW-0963">Cytoplasm</keyword>
<keyword evidence="7" id="KW-0067">ATP-binding</keyword>
<evidence type="ECO:0000256" key="5">
    <source>
        <dbReference type="ARBA" id="ARBA00022701"/>
    </source>
</evidence>
<evidence type="ECO:0000256" key="10">
    <source>
        <dbReference type="ARBA" id="ARBA00023212"/>
    </source>
</evidence>
<feature type="compositionally biased region" description="Low complexity" evidence="11">
    <location>
        <begin position="586"/>
        <end position="603"/>
    </location>
</feature>
<accession>A0AAD5PGF0</accession>
<organism evidence="12 13">
    <name type="scientific">Phascolomyces articulosus</name>
    <dbReference type="NCBI Taxonomy" id="60185"/>
    <lineage>
        <taxon>Eukaryota</taxon>
        <taxon>Fungi</taxon>
        <taxon>Fungi incertae sedis</taxon>
        <taxon>Mucoromycota</taxon>
        <taxon>Mucoromycotina</taxon>
        <taxon>Mucoromycetes</taxon>
        <taxon>Mucorales</taxon>
        <taxon>Lichtheimiaceae</taxon>
        <taxon>Phascolomyces</taxon>
    </lineage>
</organism>
<dbReference type="GO" id="GO:0000226">
    <property type="term" value="P:microtubule cytoskeleton organization"/>
    <property type="evidence" value="ECO:0007669"/>
    <property type="project" value="TreeGrafter"/>
</dbReference>
<feature type="compositionally biased region" description="Basic and acidic residues" evidence="11">
    <location>
        <begin position="67"/>
        <end position="80"/>
    </location>
</feature>
<comment type="caution">
    <text evidence="12">The sequence shown here is derived from an EMBL/GenBank/DDBJ whole genome shotgun (WGS) entry which is preliminary data.</text>
</comment>
<proteinExistence type="inferred from homology"/>
<dbReference type="PANTHER" id="PTHR12688:SF0">
    <property type="entry name" value="DYNEIN LIGHT INTERMEDIATE CHAIN"/>
    <property type="match status" value="1"/>
</dbReference>
<dbReference type="Pfam" id="PF05783">
    <property type="entry name" value="DLIC"/>
    <property type="match status" value="2"/>
</dbReference>
<dbReference type="EMBL" id="JAIXMP010000008">
    <property type="protein sequence ID" value="KAI9269103.1"/>
    <property type="molecule type" value="Genomic_DNA"/>
</dbReference>
<dbReference type="GO" id="GO:0007018">
    <property type="term" value="P:microtubule-based movement"/>
    <property type="evidence" value="ECO:0007669"/>
    <property type="project" value="InterPro"/>
</dbReference>
<evidence type="ECO:0000256" key="6">
    <source>
        <dbReference type="ARBA" id="ARBA00022741"/>
    </source>
</evidence>
<keyword evidence="6" id="KW-0547">Nucleotide-binding</keyword>
<keyword evidence="9" id="KW-0505">Motor protein</keyword>
<evidence type="ECO:0000256" key="11">
    <source>
        <dbReference type="SAM" id="MobiDB-lite"/>
    </source>
</evidence>
<dbReference type="InterPro" id="IPR008467">
    <property type="entry name" value="Dynein1_light_intermed_chain"/>
</dbReference>
<comment type="similarity">
    <text evidence="2">Belongs to the dynein light intermediate chain family.</text>
</comment>